<proteinExistence type="predicted"/>
<organism evidence="1 2">
    <name type="scientific">Gossypium stocksii</name>
    <dbReference type="NCBI Taxonomy" id="47602"/>
    <lineage>
        <taxon>Eukaryota</taxon>
        <taxon>Viridiplantae</taxon>
        <taxon>Streptophyta</taxon>
        <taxon>Embryophyta</taxon>
        <taxon>Tracheophyta</taxon>
        <taxon>Spermatophyta</taxon>
        <taxon>Magnoliopsida</taxon>
        <taxon>eudicotyledons</taxon>
        <taxon>Gunneridae</taxon>
        <taxon>Pentapetalae</taxon>
        <taxon>rosids</taxon>
        <taxon>malvids</taxon>
        <taxon>Malvales</taxon>
        <taxon>Malvaceae</taxon>
        <taxon>Malvoideae</taxon>
        <taxon>Gossypium</taxon>
    </lineage>
</organism>
<dbReference type="Proteomes" id="UP000828251">
    <property type="component" value="Unassembled WGS sequence"/>
</dbReference>
<comment type="caution">
    <text evidence="1">The sequence shown here is derived from an EMBL/GenBank/DDBJ whole genome shotgun (WGS) entry which is preliminary data.</text>
</comment>
<sequence length="142" mass="15902">MGRASGDELQIDEWKGNEDFEVIHVDDYDFVLGLNFFDQINVLSIPFANCICILDTCQRQCIVSVSHDEKGRTKVFSTIQLVKNVHYGKNIDLVNQSAKGPLEILEVQQTDVKPTELSVRLQPMRDVGCASNFVGKVVVQTS</sequence>
<dbReference type="AlphaFoldDB" id="A0A9D4ABE2"/>
<accession>A0A9D4ABE2</accession>
<dbReference type="OrthoDB" id="1194100at2759"/>
<gene>
    <name evidence="1" type="ORF">J1N35_011345</name>
</gene>
<dbReference type="EMBL" id="JAIQCV010000004">
    <property type="protein sequence ID" value="KAH1107577.1"/>
    <property type="molecule type" value="Genomic_DNA"/>
</dbReference>
<protein>
    <submittedName>
        <fullName evidence="1">Uncharacterized protein</fullName>
    </submittedName>
</protein>
<reference evidence="1 2" key="1">
    <citation type="journal article" date="2021" name="Plant Biotechnol. J.">
        <title>Multi-omics assisted identification of the key and species-specific regulatory components of drought-tolerant mechanisms in Gossypium stocksii.</title>
        <authorList>
            <person name="Yu D."/>
            <person name="Ke L."/>
            <person name="Zhang D."/>
            <person name="Wu Y."/>
            <person name="Sun Y."/>
            <person name="Mei J."/>
            <person name="Sun J."/>
            <person name="Sun Y."/>
        </authorList>
    </citation>
    <scope>NUCLEOTIDE SEQUENCE [LARGE SCALE GENOMIC DNA]</scope>
    <source>
        <strain evidence="2">cv. E1</strain>
        <tissue evidence="1">Leaf</tissue>
    </source>
</reference>
<name>A0A9D4ABE2_9ROSI</name>
<evidence type="ECO:0000313" key="1">
    <source>
        <dbReference type="EMBL" id="KAH1107577.1"/>
    </source>
</evidence>
<evidence type="ECO:0000313" key="2">
    <source>
        <dbReference type="Proteomes" id="UP000828251"/>
    </source>
</evidence>
<keyword evidence="2" id="KW-1185">Reference proteome</keyword>